<dbReference type="GO" id="GO:0043138">
    <property type="term" value="F:3'-5' DNA helicase activity"/>
    <property type="evidence" value="ECO:0007669"/>
    <property type="project" value="UniProtKB-EC"/>
</dbReference>
<dbReference type="GO" id="GO:0016887">
    <property type="term" value="F:ATP hydrolysis activity"/>
    <property type="evidence" value="ECO:0007669"/>
    <property type="project" value="RHEA"/>
</dbReference>
<evidence type="ECO:0000256" key="2">
    <source>
        <dbReference type="ARBA" id="ARBA00022801"/>
    </source>
</evidence>
<dbReference type="InterPro" id="IPR014017">
    <property type="entry name" value="DNA_helicase_UvrD-like_C"/>
</dbReference>
<dbReference type="PANTHER" id="PTHR11070:SF2">
    <property type="entry name" value="ATP-DEPENDENT DNA HELICASE SRS2"/>
    <property type="match status" value="1"/>
</dbReference>
<evidence type="ECO:0000256" key="6">
    <source>
        <dbReference type="ARBA" id="ARBA00034617"/>
    </source>
</evidence>
<dbReference type="Pfam" id="PF13361">
    <property type="entry name" value="UvrD_C"/>
    <property type="match status" value="1"/>
</dbReference>
<evidence type="ECO:0000256" key="8">
    <source>
        <dbReference type="ARBA" id="ARBA00048988"/>
    </source>
</evidence>
<dbReference type="Gene3D" id="3.40.50.300">
    <property type="entry name" value="P-loop containing nucleotide triphosphate hydrolases"/>
    <property type="match status" value="2"/>
</dbReference>
<comment type="catalytic activity">
    <reaction evidence="6">
        <text>Couples ATP hydrolysis with the unwinding of duplex DNA by translocating in the 3'-5' direction.</text>
        <dbReference type="EC" id="5.6.2.4"/>
    </reaction>
</comment>
<dbReference type="GO" id="GO:0005524">
    <property type="term" value="F:ATP binding"/>
    <property type="evidence" value="ECO:0007669"/>
    <property type="project" value="UniProtKB-UniRule"/>
</dbReference>
<evidence type="ECO:0000256" key="5">
    <source>
        <dbReference type="ARBA" id="ARBA00023235"/>
    </source>
</evidence>
<gene>
    <name evidence="11" type="ORF">UU14_C0057G0004</name>
</gene>
<dbReference type="EMBL" id="LBZM01000057">
    <property type="protein sequence ID" value="KKR70074.1"/>
    <property type="molecule type" value="Genomic_DNA"/>
</dbReference>
<comment type="caution">
    <text evidence="11">The sequence shown here is derived from an EMBL/GenBank/DDBJ whole genome shotgun (WGS) entry which is preliminary data.</text>
</comment>
<keyword evidence="1 9" id="KW-0547">Nucleotide-binding</keyword>
<evidence type="ECO:0000256" key="4">
    <source>
        <dbReference type="ARBA" id="ARBA00022840"/>
    </source>
</evidence>
<dbReference type="Proteomes" id="UP000034664">
    <property type="component" value="Unassembled WGS sequence"/>
</dbReference>
<dbReference type="EC" id="5.6.2.4" evidence="7"/>
<organism evidence="11 12">
    <name type="scientific">Candidatus Roizmanbacteria bacterium GW2011_GWB1_40_7</name>
    <dbReference type="NCBI Taxonomy" id="1618482"/>
    <lineage>
        <taxon>Bacteria</taxon>
        <taxon>Candidatus Roizmaniibacteriota</taxon>
    </lineage>
</organism>
<comment type="catalytic activity">
    <reaction evidence="8">
        <text>ATP + H2O = ADP + phosphate + H(+)</text>
        <dbReference type="Rhea" id="RHEA:13065"/>
        <dbReference type="ChEBI" id="CHEBI:15377"/>
        <dbReference type="ChEBI" id="CHEBI:15378"/>
        <dbReference type="ChEBI" id="CHEBI:30616"/>
        <dbReference type="ChEBI" id="CHEBI:43474"/>
        <dbReference type="ChEBI" id="CHEBI:456216"/>
        <dbReference type="EC" id="5.6.2.4"/>
    </reaction>
</comment>
<dbReference type="GO" id="GO:0000725">
    <property type="term" value="P:recombinational repair"/>
    <property type="evidence" value="ECO:0007669"/>
    <property type="project" value="TreeGrafter"/>
</dbReference>
<dbReference type="AlphaFoldDB" id="A0A0G0SZ66"/>
<evidence type="ECO:0000313" key="11">
    <source>
        <dbReference type="EMBL" id="KKR70074.1"/>
    </source>
</evidence>
<dbReference type="PROSITE" id="PS51198">
    <property type="entry name" value="UVRD_HELICASE_ATP_BIND"/>
    <property type="match status" value="1"/>
</dbReference>
<dbReference type="PANTHER" id="PTHR11070">
    <property type="entry name" value="UVRD / RECB / PCRA DNA HELICASE FAMILY MEMBER"/>
    <property type="match status" value="1"/>
</dbReference>
<feature type="domain" description="UvrD-like helicase ATP-binding" evidence="10">
    <location>
        <begin position="12"/>
        <end position="243"/>
    </location>
</feature>
<proteinExistence type="predicted"/>
<evidence type="ECO:0000256" key="7">
    <source>
        <dbReference type="ARBA" id="ARBA00034808"/>
    </source>
</evidence>
<sequence length="571" mass="64658">MPDQNLHEQQSIERDNCTNLIVQSTAKNKIIVAGPGTGKTTTFRKLLETKNGDKLALTFINSLAFDLQKGLGDLAESYTFHGYCKKLLHKISVDGIDTNFHYYPKLPILIKTDADLIEIDLDKFDEAFQTLTEDDRIGFYLERGDYYNAVSHNDAVYRVLKHFQSGSASLPSFSQVVVDEYQDFNSLEIAFIDELVKTSPVLIAGDDDQAIYNFKNASPYHIRAKSSHPDFEKFELPYCSRCPQVIVDAVHDITNKAKTISKLQERIEKRYLCFLPDKEVDSLAHPKIIHASCSTHTKSAPYISKFIEREIAKIPQAETDLAREKDYPCVLIAGPSHYTKQVYEYLKTRFTNIDYPEAQNKDIEILEGYKILMHDQSANLGWRIILECSRLRQKADIIKATRESKQRLADALDDSFKNEHLEIVALLVKIKAGEVITETETNVIIGKCGQAIDQVKKFLNIDPEDENQGDKVEDTSVSIKMTTINGSKGMSANYVFLIGMNNGEFPKSAPNPTDNEICQLIVGLTRTRKKCYLISNARFGLAFGKSKSVFIDWINPEKIDRITANAVFFRS</sequence>
<name>A0A0G0SZ66_9BACT</name>
<evidence type="ECO:0000256" key="1">
    <source>
        <dbReference type="ARBA" id="ARBA00022741"/>
    </source>
</evidence>
<keyword evidence="2 9" id="KW-0378">Hydrolase</keyword>
<evidence type="ECO:0000256" key="9">
    <source>
        <dbReference type="PROSITE-ProRule" id="PRU00560"/>
    </source>
</evidence>
<dbReference type="InterPro" id="IPR014016">
    <property type="entry name" value="UvrD-like_ATP-bd"/>
</dbReference>
<evidence type="ECO:0000256" key="3">
    <source>
        <dbReference type="ARBA" id="ARBA00022806"/>
    </source>
</evidence>
<evidence type="ECO:0000259" key="10">
    <source>
        <dbReference type="PROSITE" id="PS51198"/>
    </source>
</evidence>
<dbReference type="SUPFAM" id="SSF52540">
    <property type="entry name" value="P-loop containing nucleoside triphosphate hydrolases"/>
    <property type="match status" value="1"/>
</dbReference>
<protein>
    <recommendedName>
        <fullName evidence="7">DNA 3'-5' helicase</fullName>
        <ecNumber evidence="7">5.6.2.4</ecNumber>
    </recommendedName>
</protein>
<keyword evidence="3 9" id="KW-0347">Helicase</keyword>
<dbReference type="InterPro" id="IPR027417">
    <property type="entry name" value="P-loop_NTPase"/>
</dbReference>
<dbReference type="GO" id="GO:0003677">
    <property type="term" value="F:DNA binding"/>
    <property type="evidence" value="ECO:0007669"/>
    <property type="project" value="InterPro"/>
</dbReference>
<accession>A0A0G0SZ66</accession>
<keyword evidence="4 9" id="KW-0067">ATP-binding</keyword>
<evidence type="ECO:0000313" key="12">
    <source>
        <dbReference type="Proteomes" id="UP000034664"/>
    </source>
</evidence>
<dbReference type="InterPro" id="IPR000212">
    <property type="entry name" value="DNA_helicase_UvrD/REP"/>
</dbReference>
<feature type="binding site" evidence="9">
    <location>
        <begin position="33"/>
        <end position="40"/>
    </location>
    <ligand>
        <name>ATP</name>
        <dbReference type="ChEBI" id="CHEBI:30616"/>
    </ligand>
</feature>
<dbReference type="Pfam" id="PF00580">
    <property type="entry name" value="UvrD-helicase"/>
    <property type="match status" value="1"/>
</dbReference>
<reference evidence="11 12" key="1">
    <citation type="journal article" date="2015" name="Nature">
        <title>rRNA introns, odd ribosomes, and small enigmatic genomes across a large radiation of phyla.</title>
        <authorList>
            <person name="Brown C.T."/>
            <person name="Hug L.A."/>
            <person name="Thomas B.C."/>
            <person name="Sharon I."/>
            <person name="Castelle C.J."/>
            <person name="Singh A."/>
            <person name="Wilkins M.J."/>
            <person name="Williams K.H."/>
            <person name="Banfield J.F."/>
        </authorList>
    </citation>
    <scope>NUCLEOTIDE SEQUENCE [LARGE SCALE GENOMIC DNA]</scope>
</reference>
<keyword evidence="5" id="KW-0413">Isomerase</keyword>